<feature type="transmembrane region" description="Helical" evidence="8">
    <location>
        <begin position="222"/>
        <end position="246"/>
    </location>
</feature>
<name>A0A0F9EDH8_9ZZZZ</name>
<feature type="transmembrane region" description="Helical" evidence="8">
    <location>
        <begin position="275"/>
        <end position="295"/>
    </location>
</feature>
<evidence type="ECO:0000256" key="7">
    <source>
        <dbReference type="ARBA" id="ARBA00023136"/>
    </source>
</evidence>
<evidence type="ECO:0000256" key="8">
    <source>
        <dbReference type="SAM" id="Phobius"/>
    </source>
</evidence>
<feature type="transmembrane region" description="Helical" evidence="8">
    <location>
        <begin position="159"/>
        <end position="177"/>
    </location>
</feature>
<evidence type="ECO:0000256" key="2">
    <source>
        <dbReference type="ARBA" id="ARBA00010145"/>
    </source>
</evidence>
<proteinExistence type="inferred from homology"/>
<dbReference type="GO" id="GO:0055085">
    <property type="term" value="P:transmembrane transport"/>
    <property type="evidence" value="ECO:0007669"/>
    <property type="project" value="InterPro"/>
</dbReference>
<dbReference type="PANTHER" id="PTHR36838:SF1">
    <property type="entry name" value="SLR1864 PROTEIN"/>
    <property type="match status" value="1"/>
</dbReference>
<organism evidence="9">
    <name type="scientific">marine sediment metagenome</name>
    <dbReference type="NCBI Taxonomy" id="412755"/>
    <lineage>
        <taxon>unclassified sequences</taxon>
        <taxon>metagenomes</taxon>
        <taxon>ecological metagenomes</taxon>
    </lineage>
</organism>
<comment type="caution">
    <text evidence="9">The sequence shown here is derived from an EMBL/GenBank/DDBJ whole genome shotgun (WGS) entry which is preliminary data.</text>
</comment>
<evidence type="ECO:0000256" key="4">
    <source>
        <dbReference type="ARBA" id="ARBA00022475"/>
    </source>
</evidence>
<dbReference type="EMBL" id="LAZR01037483">
    <property type="protein sequence ID" value="KKL22083.1"/>
    <property type="molecule type" value="Genomic_DNA"/>
</dbReference>
<dbReference type="InterPro" id="IPR004776">
    <property type="entry name" value="Mem_transp_PIN-like"/>
</dbReference>
<protein>
    <recommendedName>
        <fullName evidence="10">Auxin efflux carrier</fullName>
    </recommendedName>
</protein>
<evidence type="ECO:0000256" key="6">
    <source>
        <dbReference type="ARBA" id="ARBA00022989"/>
    </source>
</evidence>
<feature type="transmembrane region" description="Helical" evidence="8">
    <location>
        <begin position="57"/>
        <end position="79"/>
    </location>
</feature>
<feature type="transmembrane region" description="Helical" evidence="8">
    <location>
        <begin position="189"/>
        <end position="210"/>
    </location>
</feature>
<evidence type="ECO:0000256" key="1">
    <source>
        <dbReference type="ARBA" id="ARBA00004651"/>
    </source>
</evidence>
<keyword evidence="6 8" id="KW-1133">Transmembrane helix</keyword>
<evidence type="ECO:0000313" key="9">
    <source>
        <dbReference type="EMBL" id="KKL22083.1"/>
    </source>
</evidence>
<evidence type="ECO:0000256" key="3">
    <source>
        <dbReference type="ARBA" id="ARBA00022448"/>
    </source>
</evidence>
<dbReference type="Pfam" id="PF03547">
    <property type="entry name" value="Mem_trans"/>
    <property type="match status" value="1"/>
</dbReference>
<dbReference type="InterPro" id="IPR038770">
    <property type="entry name" value="Na+/solute_symporter_sf"/>
</dbReference>
<dbReference type="PANTHER" id="PTHR36838">
    <property type="entry name" value="AUXIN EFFLUX CARRIER FAMILY PROTEIN"/>
    <property type="match status" value="1"/>
</dbReference>
<dbReference type="GO" id="GO:0005886">
    <property type="term" value="C:plasma membrane"/>
    <property type="evidence" value="ECO:0007669"/>
    <property type="project" value="UniProtKB-SubCell"/>
</dbReference>
<keyword evidence="5 8" id="KW-0812">Transmembrane</keyword>
<comment type="similarity">
    <text evidence="2">Belongs to the auxin efflux carrier (TC 2.A.69) family.</text>
</comment>
<feature type="transmembrane region" description="Helical" evidence="8">
    <location>
        <begin position="127"/>
        <end position="147"/>
    </location>
</feature>
<accession>A0A0F9EDH8</accession>
<comment type="subcellular location">
    <subcellularLocation>
        <location evidence="1">Cell membrane</location>
        <topology evidence="1">Multi-pass membrane protein</topology>
    </subcellularLocation>
</comment>
<keyword evidence="7 8" id="KW-0472">Membrane</keyword>
<gene>
    <name evidence="9" type="ORF">LCGC14_2438990</name>
</gene>
<feature type="transmembrane region" description="Helical" evidence="8">
    <location>
        <begin position="91"/>
        <end position="115"/>
    </location>
</feature>
<dbReference type="AlphaFoldDB" id="A0A0F9EDH8"/>
<keyword evidence="4" id="KW-1003">Cell membrane</keyword>
<sequence length="302" mass="33003">MENFISLIILFALGYSLKHIPAFPKDTATSLNLFVIYVSLPALILYQVPNITISNSILVPIVMPWVMLLLSALSVLWISRIFKWSKKVTGALLLLVPLGNTSFLGIPMVTIFFGADKVSYAVLYDQFGTFLALSVYGTFVLAFYADGSKPSLKYIANKIITFPPFIALIIALLTSSFEYHDYLISSFKLISASLVPVVMVAIGFQFKLVLNKKEFIPLGVGLLLKLIIAPLVALSLCYVFGFSGIIPEVTVFESAMPPMVTAGALAIMGGLAPELVAAMIGWGIILSFITLPLMFKLIQFIL</sequence>
<evidence type="ECO:0000256" key="5">
    <source>
        <dbReference type="ARBA" id="ARBA00022692"/>
    </source>
</evidence>
<evidence type="ECO:0008006" key="10">
    <source>
        <dbReference type="Google" id="ProtNLM"/>
    </source>
</evidence>
<dbReference type="Gene3D" id="1.20.1530.20">
    <property type="match status" value="1"/>
</dbReference>
<keyword evidence="3" id="KW-0813">Transport</keyword>
<reference evidence="9" key="1">
    <citation type="journal article" date="2015" name="Nature">
        <title>Complex archaea that bridge the gap between prokaryotes and eukaryotes.</title>
        <authorList>
            <person name="Spang A."/>
            <person name="Saw J.H."/>
            <person name="Jorgensen S.L."/>
            <person name="Zaremba-Niedzwiedzka K."/>
            <person name="Martijn J."/>
            <person name="Lind A.E."/>
            <person name="van Eijk R."/>
            <person name="Schleper C."/>
            <person name="Guy L."/>
            <person name="Ettema T.J."/>
        </authorList>
    </citation>
    <scope>NUCLEOTIDE SEQUENCE</scope>
</reference>